<evidence type="ECO:0000313" key="3">
    <source>
        <dbReference type="EMBL" id="KAK4188365.1"/>
    </source>
</evidence>
<evidence type="ECO:0000256" key="2">
    <source>
        <dbReference type="SAM" id="SignalP"/>
    </source>
</evidence>
<feature type="chain" id="PRO_5042933276" evidence="2">
    <location>
        <begin position="19"/>
        <end position="141"/>
    </location>
</feature>
<dbReference type="AlphaFoldDB" id="A0AAN7AJZ8"/>
<keyword evidence="1" id="KW-0472">Membrane</keyword>
<evidence type="ECO:0000313" key="4">
    <source>
        <dbReference type="Proteomes" id="UP001302126"/>
    </source>
</evidence>
<keyword evidence="1" id="KW-1133">Transmembrane helix</keyword>
<proteinExistence type="predicted"/>
<keyword evidence="4" id="KW-1185">Reference proteome</keyword>
<feature type="transmembrane region" description="Helical" evidence="1">
    <location>
        <begin position="109"/>
        <end position="128"/>
    </location>
</feature>
<gene>
    <name evidence="3" type="ORF">QBC35DRAFT_206587</name>
</gene>
<reference evidence="3" key="2">
    <citation type="submission" date="2023-05" db="EMBL/GenBank/DDBJ databases">
        <authorList>
            <consortium name="Lawrence Berkeley National Laboratory"/>
            <person name="Steindorff A."/>
            <person name="Hensen N."/>
            <person name="Bonometti L."/>
            <person name="Westerberg I."/>
            <person name="Brannstrom I.O."/>
            <person name="Guillou S."/>
            <person name="Cros-Aarteil S."/>
            <person name="Calhoun S."/>
            <person name="Haridas S."/>
            <person name="Kuo A."/>
            <person name="Mondo S."/>
            <person name="Pangilinan J."/>
            <person name="Riley R."/>
            <person name="Labutti K."/>
            <person name="Andreopoulos B."/>
            <person name="Lipzen A."/>
            <person name="Chen C."/>
            <person name="Yanf M."/>
            <person name="Daum C."/>
            <person name="Ng V."/>
            <person name="Clum A."/>
            <person name="Ohm R."/>
            <person name="Martin F."/>
            <person name="Silar P."/>
            <person name="Natvig D."/>
            <person name="Lalanne C."/>
            <person name="Gautier V."/>
            <person name="Ament-Velasquez S.L."/>
            <person name="Kruys A."/>
            <person name="Hutchinson M.I."/>
            <person name="Powell A.J."/>
            <person name="Barry K."/>
            <person name="Miller A.N."/>
            <person name="Grigoriev I.V."/>
            <person name="Debuchy R."/>
            <person name="Gladieux P."/>
            <person name="Thoren M.H."/>
            <person name="Johannesson H."/>
        </authorList>
    </citation>
    <scope>NUCLEOTIDE SEQUENCE</scope>
    <source>
        <strain evidence="3">PSN309</strain>
    </source>
</reference>
<accession>A0AAN7AJZ8</accession>
<reference evidence="3" key="1">
    <citation type="journal article" date="2023" name="Mol. Phylogenet. Evol.">
        <title>Genome-scale phylogeny and comparative genomics of the fungal order Sordariales.</title>
        <authorList>
            <person name="Hensen N."/>
            <person name="Bonometti L."/>
            <person name="Westerberg I."/>
            <person name="Brannstrom I.O."/>
            <person name="Guillou S."/>
            <person name="Cros-Aarteil S."/>
            <person name="Calhoun S."/>
            <person name="Haridas S."/>
            <person name="Kuo A."/>
            <person name="Mondo S."/>
            <person name="Pangilinan J."/>
            <person name="Riley R."/>
            <person name="LaButti K."/>
            <person name="Andreopoulos B."/>
            <person name="Lipzen A."/>
            <person name="Chen C."/>
            <person name="Yan M."/>
            <person name="Daum C."/>
            <person name="Ng V."/>
            <person name="Clum A."/>
            <person name="Steindorff A."/>
            <person name="Ohm R.A."/>
            <person name="Martin F."/>
            <person name="Silar P."/>
            <person name="Natvig D.O."/>
            <person name="Lalanne C."/>
            <person name="Gautier V."/>
            <person name="Ament-Velasquez S.L."/>
            <person name="Kruys A."/>
            <person name="Hutchinson M.I."/>
            <person name="Powell A.J."/>
            <person name="Barry K."/>
            <person name="Miller A.N."/>
            <person name="Grigoriev I.V."/>
            <person name="Debuchy R."/>
            <person name="Gladieux P."/>
            <person name="Hiltunen Thoren M."/>
            <person name="Johannesson H."/>
        </authorList>
    </citation>
    <scope>NUCLEOTIDE SEQUENCE</scope>
    <source>
        <strain evidence="3">PSN309</strain>
    </source>
</reference>
<organism evidence="3 4">
    <name type="scientific">Podospora australis</name>
    <dbReference type="NCBI Taxonomy" id="1536484"/>
    <lineage>
        <taxon>Eukaryota</taxon>
        <taxon>Fungi</taxon>
        <taxon>Dikarya</taxon>
        <taxon>Ascomycota</taxon>
        <taxon>Pezizomycotina</taxon>
        <taxon>Sordariomycetes</taxon>
        <taxon>Sordariomycetidae</taxon>
        <taxon>Sordariales</taxon>
        <taxon>Podosporaceae</taxon>
        <taxon>Podospora</taxon>
    </lineage>
</organism>
<dbReference type="EMBL" id="MU864389">
    <property type="protein sequence ID" value="KAK4188365.1"/>
    <property type="molecule type" value="Genomic_DNA"/>
</dbReference>
<evidence type="ECO:0000256" key="1">
    <source>
        <dbReference type="SAM" id="Phobius"/>
    </source>
</evidence>
<comment type="caution">
    <text evidence="3">The sequence shown here is derived from an EMBL/GenBank/DDBJ whole genome shotgun (WGS) entry which is preliminary data.</text>
</comment>
<dbReference type="Proteomes" id="UP001302126">
    <property type="component" value="Unassembled WGS sequence"/>
</dbReference>
<keyword evidence="1" id="KW-0812">Transmembrane</keyword>
<keyword evidence="2" id="KW-0732">Signal</keyword>
<protein>
    <submittedName>
        <fullName evidence="3">Uncharacterized protein</fullName>
    </submittedName>
</protein>
<name>A0AAN7AJZ8_9PEZI</name>
<feature type="signal peptide" evidence="2">
    <location>
        <begin position="1"/>
        <end position="18"/>
    </location>
</feature>
<sequence>MTPVFLVSFIISLVIVDIRNTALRRHFHAEDSEPSRMPRWLHRILYRYKPYKYEVLVDDNGKPVTAPTRIRDGVPPIVGPASREEFYHSKQRKLMKMEVMEAFETRESVVAVLAVIGVGVLFVAWRVASWGLGTVLGAWTA</sequence>